<dbReference type="InterPro" id="IPR001853">
    <property type="entry name" value="DSBA-like_thioredoxin_dom"/>
</dbReference>
<gene>
    <name evidence="4" type="ORF">FHK82_09095</name>
</gene>
<dbReference type="CDD" id="cd03022">
    <property type="entry name" value="DsbA_HCCA_Iso"/>
    <property type="match status" value="1"/>
</dbReference>
<dbReference type="GO" id="GO:0004364">
    <property type="term" value="F:glutathione transferase activity"/>
    <property type="evidence" value="ECO:0007669"/>
    <property type="project" value="TreeGrafter"/>
</dbReference>
<sequence length="214" mass="24261">MTPVKKIVWYYDFISPYAYLASQALERFPEAVAIECRPILFAGILKQWDTRGPGEITPMRKFTYRQIAWLARKNDISINFPPIHPFNPLKLLRLNIALGDRLEVADRLFRFVWTEGNSSDDQDAWGELVADLGLTLEQAEGMVNDPDVKRKLVAETECAIEQGIFGVPGFIVDGEVFWGFDSMPFILDFLKEPGLFTQATMLQADGVGEGIKRK</sequence>
<evidence type="ECO:0000256" key="2">
    <source>
        <dbReference type="PIRSR" id="PIRSR006386-1"/>
    </source>
</evidence>
<dbReference type="Pfam" id="PF01323">
    <property type="entry name" value="DSBA"/>
    <property type="match status" value="1"/>
</dbReference>
<evidence type="ECO:0000313" key="5">
    <source>
        <dbReference type="Proteomes" id="UP000317355"/>
    </source>
</evidence>
<dbReference type="AlphaFoldDB" id="A0A558D1S5"/>
<organism evidence="4 5">
    <name type="scientific">Sedimenticola thiotaurini</name>
    <dbReference type="NCBI Taxonomy" id="1543721"/>
    <lineage>
        <taxon>Bacteria</taxon>
        <taxon>Pseudomonadati</taxon>
        <taxon>Pseudomonadota</taxon>
        <taxon>Gammaproteobacteria</taxon>
        <taxon>Chromatiales</taxon>
        <taxon>Sedimenticolaceae</taxon>
        <taxon>Sedimenticola</taxon>
    </lineage>
</organism>
<keyword evidence="1 4" id="KW-0413">Isomerase</keyword>
<dbReference type="InterPro" id="IPR051924">
    <property type="entry name" value="GST_Kappa/NadH"/>
</dbReference>
<dbReference type="GO" id="GO:1901170">
    <property type="term" value="P:naphthalene catabolic process"/>
    <property type="evidence" value="ECO:0007669"/>
    <property type="project" value="InterPro"/>
</dbReference>
<dbReference type="GO" id="GO:0006749">
    <property type="term" value="P:glutathione metabolic process"/>
    <property type="evidence" value="ECO:0007669"/>
    <property type="project" value="TreeGrafter"/>
</dbReference>
<dbReference type="PIRSF" id="PIRSF006386">
    <property type="entry name" value="HCCAis_GSTk"/>
    <property type="match status" value="1"/>
</dbReference>
<feature type="domain" description="DSBA-like thioredoxin" evidence="3">
    <location>
        <begin position="7"/>
        <end position="190"/>
    </location>
</feature>
<comment type="similarity">
    <text evidence="1">Belongs to the GST superfamily. NadH family.</text>
</comment>
<dbReference type="EC" id="5.99.1.4" evidence="1"/>
<dbReference type="PANTHER" id="PTHR42943">
    <property type="entry name" value="GLUTATHIONE S-TRANSFERASE KAPPA"/>
    <property type="match status" value="1"/>
</dbReference>
<evidence type="ECO:0000313" key="4">
    <source>
        <dbReference type="EMBL" id="TVT54967.1"/>
    </source>
</evidence>
<dbReference type="Gene3D" id="3.40.30.10">
    <property type="entry name" value="Glutaredoxin"/>
    <property type="match status" value="1"/>
</dbReference>
<proteinExistence type="inferred from homology"/>
<reference evidence="4 5" key="1">
    <citation type="submission" date="2019-07" db="EMBL/GenBank/DDBJ databases">
        <title>The pathways for chlorine oxyanion respiration interact through the shared metabolite chlorate.</title>
        <authorList>
            <person name="Barnum T.P."/>
            <person name="Cheng Y."/>
            <person name="Hill K.A."/>
            <person name="Lucas L.N."/>
            <person name="Carlson H.K."/>
            <person name="Coates J.D."/>
        </authorList>
    </citation>
    <scope>NUCLEOTIDE SEQUENCE [LARGE SCALE GENOMIC DNA]</scope>
    <source>
        <strain evidence="4">BK-3</strain>
    </source>
</reference>
<dbReference type="GO" id="GO:0018845">
    <property type="term" value="F:2-hydroxychromene-2-carboxylate isomerase activity"/>
    <property type="evidence" value="ECO:0007669"/>
    <property type="project" value="UniProtKB-UniRule"/>
</dbReference>
<name>A0A558D1S5_9GAMM</name>
<dbReference type="InterPro" id="IPR044087">
    <property type="entry name" value="NahD-like"/>
</dbReference>
<protein>
    <recommendedName>
        <fullName evidence="1">2-hydroxychromene-2-carboxylate isomerase</fullName>
        <ecNumber evidence="1">5.99.1.4</ecNumber>
    </recommendedName>
</protein>
<evidence type="ECO:0000259" key="3">
    <source>
        <dbReference type="Pfam" id="PF01323"/>
    </source>
</evidence>
<feature type="active site" description="Nucleophile" evidence="2">
    <location>
        <position position="15"/>
    </location>
</feature>
<comment type="catalytic activity">
    <reaction evidence="1">
        <text>2-hydroxychromene-2-carboxylate = (3E)-4-(2-hydroxyphenyl)-2-oxobut-3-enoate</text>
        <dbReference type="Rhea" id="RHEA:27401"/>
        <dbReference type="ChEBI" id="CHEBI:59350"/>
        <dbReference type="ChEBI" id="CHEBI:59353"/>
        <dbReference type="EC" id="5.99.1.4"/>
    </reaction>
</comment>
<dbReference type="SUPFAM" id="SSF52833">
    <property type="entry name" value="Thioredoxin-like"/>
    <property type="match status" value="1"/>
</dbReference>
<dbReference type="Proteomes" id="UP000317355">
    <property type="component" value="Unassembled WGS sequence"/>
</dbReference>
<evidence type="ECO:0000256" key="1">
    <source>
        <dbReference type="PIRNR" id="PIRNR006386"/>
    </source>
</evidence>
<dbReference type="InterPro" id="IPR014440">
    <property type="entry name" value="HCCAis_GSTk"/>
</dbReference>
<comment type="caution">
    <text evidence="4">The sequence shown here is derived from an EMBL/GenBank/DDBJ whole genome shotgun (WGS) entry which is preliminary data.</text>
</comment>
<accession>A0A558D1S5</accession>
<dbReference type="InterPro" id="IPR036249">
    <property type="entry name" value="Thioredoxin-like_sf"/>
</dbReference>
<dbReference type="GO" id="GO:0004602">
    <property type="term" value="F:glutathione peroxidase activity"/>
    <property type="evidence" value="ECO:0007669"/>
    <property type="project" value="TreeGrafter"/>
</dbReference>
<dbReference type="EMBL" id="VMRY01000038">
    <property type="protein sequence ID" value="TVT54967.1"/>
    <property type="molecule type" value="Genomic_DNA"/>
</dbReference>
<dbReference type="PANTHER" id="PTHR42943:SF2">
    <property type="entry name" value="GLUTATHIONE S-TRANSFERASE KAPPA 1"/>
    <property type="match status" value="1"/>
</dbReference>